<feature type="domain" description="Peptidase S1" evidence="2">
    <location>
        <begin position="1"/>
        <end position="162"/>
    </location>
</feature>
<protein>
    <recommendedName>
        <fullName evidence="2">Peptidase S1 domain-containing protein</fullName>
    </recommendedName>
</protein>
<dbReference type="InterPro" id="IPR009003">
    <property type="entry name" value="Peptidase_S1_PA"/>
</dbReference>
<dbReference type="PRINTS" id="PR00722">
    <property type="entry name" value="CHYMOTRYPSIN"/>
</dbReference>
<dbReference type="FunFam" id="2.40.10.10:FF:000005">
    <property type="entry name" value="Serine protease 37"/>
    <property type="match status" value="1"/>
</dbReference>
<dbReference type="EMBL" id="KV948337">
    <property type="protein sequence ID" value="PIO26324.1"/>
    <property type="molecule type" value="Genomic_DNA"/>
</dbReference>
<dbReference type="InterPro" id="IPR001314">
    <property type="entry name" value="Peptidase_S1A"/>
</dbReference>
<evidence type="ECO:0000313" key="3">
    <source>
        <dbReference type="EMBL" id="PIO26324.1"/>
    </source>
</evidence>
<dbReference type="GO" id="GO:0004252">
    <property type="term" value="F:serine-type endopeptidase activity"/>
    <property type="evidence" value="ECO:0007669"/>
    <property type="project" value="InterPro"/>
</dbReference>
<dbReference type="InterPro" id="IPR001254">
    <property type="entry name" value="Trypsin_dom"/>
</dbReference>
<dbReference type="CDD" id="cd00190">
    <property type="entry name" value="Tryp_SPc"/>
    <property type="match status" value="1"/>
</dbReference>
<accession>A0A2G9REP7</accession>
<gene>
    <name evidence="3" type="ORF">AB205_0056950</name>
</gene>
<name>A0A2G9REP7_AQUCT</name>
<dbReference type="Gene3D" id="2.40.10.10">
    <property type="entry name" value="Trypsin-like serine proteases"/>
    <property type="match status" value="1"/>
</dbReference>
<organism evidence="3">
    <name type="scientific">Aquarana catesbeiana</name>
    <name type="common">American bullfrog</name>
    <name type="synonym">Rana catesbeiana</name>
    <dbReference type="NCBI Taxonomy" id="8400"/>
    <lineage>
        <taxon>Eukaryota</taxon>
        <taxon>Metazoa</taxon>
        <taxon>Chordata</taxon>
        <taxon>Craniata</taxon>
        <taxon>Vertebrata</taxon>
        <taxon>Euteleostomi</taxon>
        <taxon>Amphibia</taxon>
        <taxon>Batrachia</taxon>
        <taxon>Anura</taxon>
        <taxon>Neobatrachia</taxon>
        <taxon>Ranoidea</taxon>
        <taxon>Ranidae</taxon>
        <taxon>Aquarana</taxon>
    </lineage>
</organism>
<proteinExistence type="predicted"/>
<dbReference type="GO" id="GO:0006508">
    <property type="term" value="P:proteolysis"/>
    <property type="evidence" value="ECO:0007669"/>
    <property type="project" value="InterPro"/>
</dbReference>
<dbReference type="InterPro" id="IPR043504">
    <property type="entry name" value="Peptidase_S1_PA_chymotrypsin"/>
</dbReference>
<dbReference type="SMART" id="SM00020">
    <property type="entry name" value="Tryp_SPc"/>
    <property type="match status" value="1"/>
</dbReference>
<evidence type="ECO:0000259" key="2">
    <source>
        <dbReference type="PROSITE" id="PS50240"/>
    </source>
</evidence>
<dbReference type="SUPFAM" id="SSF50494">
    <property type="entry name" value="Trypsin-like serine proteases"/>
    <property type="match status" value="1"/>
</dbReference>
<dbReference type="PANTHER" id="PTHR24271:SF52">
    <property type="entry name" value="GRANZYME K"/>
    <property type="match status" value="1"/>
</dbReference>
<dbReference type="PROSITE" id="PS50240">
    <property type="entry name" value="TRYPSIN_DOM"/>
    <property type="match status" value="1"/>
</dbReference>
<dbReference type="PANTHER" id="PTHR24271">
    <property type="entry name" value="KALLIKREIN-RELATED"/>
    <property type="match status" value="1"/>
</dbReference>
<dbReference type="AlphaFoldDB" id="A0A2G9REP7"/>
<keyword evidence="1" id="KW-1015">Disulfide bond</keyword>
<dbReference type="OrthoDB" id="6755574at2759"/>
<dbReference type="InterPro" id="IPR018114">
    <property type="entry name" value="TRYPSIN_HIS"/>
</dbReference>
<sequence length="184" mass="20962">MAIVHSGESFCGGILIKDDWVLTAAHCVLNETKTTVTLGAHYRDCGSHLQIIDVKRSITHEHFNWKNYHNDIQLLQLANKATLGKYVNYTILPKTYEDVANGTVCETAGWGTIENSRLAYKLLEVNVTILDRKQCSRKWKNYQITKEMLCTIVGPERKDVCKVNLIICINNNKKGAKYSVRYIK</sequence>
<reference evidence="3" key="1">
    <citation type="submission" date="2017-08" db="EMBL/GenBank/DDBJ databases">
        <title>Assembly of the North American Bullfrog Genome.</title>
        <authorList>
            <person name="Warren R.L."/>
            <person name="Vandervalk B.P."/>
            <person name="Kucuk E."/>
            <person name="Birol I."/>
            <person name="Helbing C."/>
            <person name="Pandoh P."/>
            <person name="Behsaz B."/>
            <person name="Mohamadi H."/>
            <person name="Chu J."/>
            <person name="Jackman S."/>
            <person name="Hammond S.A."/>
            <person name="Veldhoen N."/>
            <person name="Kirk H."/>
            <person name="Zhao Y."/>
            <person name="Coope R."/>
            <person name="Pleasance S."/>
            <person name="Moore R."/>
            <person name="Holt R."/>
        </authorList>
    </citation>
    <scope>NUCLEOTIDE SEQUENCE</scope>
    <source>
        <strain evidence="3">Bruno</strain>
        <tissue evidence="3">Liver</tissue>
    </source>
</reference>
<dbReference type="Pfam" id="PF00089">
    <property type="entry name" value="Trypsin"/>
    <property type="match status" value="1"/>
</dbReference>
<evidence type="ECO:0000256" key="1">
    <source>
        <dbReference type="ARBA" id="ARBA00023157"/>
    </source>
</evidence>
<dbReference type="PROSITE" id="PS00134">
    <property type="entry name" value="TRYPSIN_HIS"/>
    <property type="match status" value="1"/>
</dbReference>